<keyword evidence="1" id="KW-0862">Zinc</keyword>
<keyword evidence="5" id="KW-1185">Reference proteome</keyword>
<dbReference type="InterPro" id="IPR013087">
    <property type="entry name" value="Znf_C2H2_type"/>
</dbReference>
<evidence type="ECO:0000313" key="4">
    <source>
        <dbReference type="EMBL" id="CAB3363550.1"/>
    </source>
</evidence>
<sequence length="366" mass="41598">MMEIDHPPATFTNESVKKEEVEPDGEEERRRGDFCVSMRYMCAYCGTRPGTGAAAGRNAFCFHTCSFSKLLEHMQVAHPDAAFRYMRTVSVRCYHCDRSYQLRDFQLHMQRMHCGQFSAIVSINLCGSCHDHCDDRELMLKHVIDTHRIPRLLAERSIKSWMVCLLCGDRYELNAAAAHDTQVEQHVCSSLLCSLDDMLALPGQHPLLDVHQETPLIDLVEDMSEETTDTKLANSKPIDVDVIMTAETSEPSTSGANQGQEMDAKIYSCGRKECAVVLRSVKELERHLRTHLKETCNTCNIQFDGPIAVQVHRAVYADHNIDVDPMALDFLKANVRVVHTAGRNKRDHSADRVYSKEKRRRSEQTK</sequence>
<feature type="domain" description="C2H2-type" evidence="3">
    <location>
        <begin position="267"/>
        <end position="296"/>
    </location>
</feature>
<dbReference type="GO" id="GO:0008270">
    <property type="term" value="F:zinc ion binding"/>
    <property type="evidence" value="ECO:0007669"/>
    <property type="project" value="UniProtKB-KW"/>
</dbReference>
<protein>
    <recommendedName>
        <fullName evidence="3">C2H2-type domain-containing protein</fullName>
    </recommendedName>
</protein>
<dbReference type="Proteomes" id="UP000494165">
    <property type="component" value="Unassembled WGS sequence"/>
</dbReference>
<evidence type="ECO:0000256" key="1">
    <source>
        <dbReference type="PROSITE-ProRule" id="PRU00042"/>
    </source>
</evidence>
<reference evidence="4 5" key="1">
    <citation type="submission" date="2020-04" db="EMBL/GenBank/DDBJ databases">
        <authorList>
            <person name="Alioto T."/>
            <person name="Alioto T."/>
            <person name="Gomez Garrido J."/>
        </authorList>
    </citation>
    <scope>NUCLEOTIDE SEQUENCE [LARGE SCALE GENOMIC DNA]</scope>
</reference>
<dbReference type="PROSITE" id="PS50157">
    <property type="entry name" value="ZINC_FINGER_C2H2_2"/>
    <property type="match status" value="1"/>
</dbReference>
<feature type="region of interest" description="Disordered" evidence="2">
    <location>
        <begin position="342"/>
        <end position="366"/>
    </location>
</feature>
<accession>A0A8S1C431</accession>
<evidence type="ECO:0000256" key="2">
    <source>
        <dbReference type="SAM" id="MobiDB-lite"/>
    </source>
</evidence>
<dbReference type="SMART" id="SM00355">
    <property type="entry name" value="ZnF_C2H2"/>
    <property type="match status" value="5"/>
</dbReference>
<feature type="compositionally biased region" description="Basic and acidic residues" evidence="2">
    <location>
        <begin position="347"/>
        <end position="366"/>
    </location>
</feature>
<name>A0A8S1C431_9INSE</name>
<dbReference type="EMBL" id="CADEPI010000012">
    <property type="protein sequence ID" value="CAB3363550.1"/>
    <property type="molecule type" value="Genomic_DNA"/>
</dbReference>
<organism evidence="4 5">
    <name type="scientific">Cloeon dipterum</name>
    <dbReference type="NCBI Taxonomy" id="197152"/>
    <lineage>
        <taxon>Eukaryota</taxon>
        <taxon>Metazoa</taxon>
        <taxon>Ecdysozoa</taxon>
        <taxon>Arthropoda</taxon>
        <taxon>Hexapoda</taxon>
        <taxon>Insecta</taxon>
        <taxon>Pterygota</taxon>
        <taxon>Palaeoptera</taxon>
        <taxon>Ephemeroptera</taxon>
        <taxon>Pisciforma</taxon>
        <taxon>Baetidae</taxon>
        <taxon>Cloeon</taxon>
    </lineage>
</organism>
<dbReference type="AlphaFoldDB" id="A0A8S1C431"/>
<evidence type="ECO:0000313" key="5">
    <source>
        <dbReference type="Proteomes" id="UP000494165"/>
    </source>
</evidence>
<keyword evidence="1" id="KW-0479">Metal-binding</keyword>
<proteinExistence type="predicted"/>
<feature type="region of interest" description="Disordered" evidence="2">
    <location>
        <begin position="1"/>
        <end position="25"/>
    </location>
</feature>
<gene>
    <name evidence="4" type="ORF">CLODIP_2_CD02274</name>
</gene>
<evidence type="ECO:0000259" key="3">
    <source>
        <dbReference type="PROSITE" id="PS50157"/>
    </source>
</evidence>
<comment type="caution">
    <text evidence="4">The sequence shown here is derived from an EMBL/GenBank/DDBJ whole genome shotgun (WGS) entry which is preliminary data.</text>
</comment>
<dbReference type="PROSITE" id="PS00028">
    <property type="entry name" value="ZINC_FINGER_C2H2_1"/>
    <property type="match status" value="1"/>
</dbReference>
<keyword evidence="1" id="KW-0863">Zinc-finger</keyword>